<proteinExistence type="predicted"/>
<feature type="compositionally biased region" description="Basic and acidic residues" evidence="1">
    <location>
        <begin position="22"/>
        <end position="32"/>
    </location>
</feature>
<comment type="caution">
    <text evidence="2">The sequence shown here is derived from an EMBL/GenBank/DDBJ whole genome shotgun (WGS) entry which is preliminary data.</text>
</comment>
<reference evidence="2" key="1">
    <citation type="submission" date="2021-01" db="EMBL/GenBank/DDBJ databases">
        <title>Whole genome shotgun sequence of Actinoplanes nipponensis NBRC 14063.</title>
        <authorList>
            <person name="Komaki H."/>
            <person name="Tamura T."/>
        </authorList>
    </citation>
    <scope>NUCLEOTIDE SEQUENCE</scope>
    <source>
        <strain evidence="2">NBRC 14063</strain>
    </source>
</reference>
<dbReference type="AlphaFoldDB" id="A0A919JM70"/>
<organism evidence="2 3">
    <name type="scientific">Actinoplanes nipponensis</name>
    <dbReference type="NCBI Taxonomy" id="135950"/>
    <lineage>
        <taxon>Bacteria</taxon>
        <taxon>Bacillati</taxon>
        <taxon>Actinomycetota</taxon>
        <taxon>Actinomycetes</taxon>
        <taxon>Micromonosporales</taxon>
        <taxon>Micromonosporaceae</taxon>
        <taxon>Actinoplanes</taxon>
    </lineage>
</organism>
<dbReference type="Proteomes" id="UP000647172">
    <property type="component" value="Unassembled WGS sequence"/>
</dbReference>
<keyword evidence="3" id="KW-1185">Reference proteome</keyword>
<name>A0A919JM70_9ACTN</name>
<evidence type="ECO:0000256" key="1">
    <source>
        <dbReference type="SAM" id="MobiDB-lite"/>
    </source>
</evidence>
<dbReference type="RefSeq" id="WP_203772824.1">
    <property type="nucleotide sequence ID" value="NZ_BAAAYJ010000085.1"/>
</dbReference>
<feature type="region of interest" description="Disordered" evidence="1">
    <location>
        <begin position="1"/>
        <end position="70"/>
    </location>
</feature>
<gene>
    <name evidence="2" type="ORF">Ani05nite_54140</name>
</gene>
<evidence type="ECO:0000313" key="3">
    <source>
        <dbReference type="Proteomes" id="UP000647172"/>
    </source>
</evidence>
<evidence type="ECO:0000313" key="2">
    <source>
        <dbReference type="EMBL" id="GIE51880.1"/>
    </source>
</evidence>
<dbReference type="EMBL" id="BOMQ01000063">
    <property type="protein sequence ID" value="GIE51880.1"/>
    <property type="molecule type" value="Genomic_DNA"/>
</dbReference>
<accession>A0A919JM70</accession>
<protein>
    <submittedName>
        <fullName evidence="2">Uncharacterized protein</fullName>
    </submittedName>
</protein>
<sequence>MGADNKMPGTSVEAGSASRKTTGRESPIKEGHLPVSELIADRPAAPSPFGDDQEFPLPVDQLTYTPTTTP</sequence>